<feature type="transmembrane region" description="Helical" evidence="8">
    <location>
        <begin position="115"/>
        <end position="133"/>
    </location>
</feature>
<proteinExistence type="predicted"/>
<feature type="transmembrane region" description="Helical" evidence="8">
    <location>
        <begin position="85"/>
        <end position="103"/>
    </location>
</feature>
<keyword evidence="7 8" id="KW-0472">Membrane</keyword>
<feature type="transmembrane region" description="Helical" evidence="8">
    <location>
        <begin position="304"/>
        <end position="323"/>
    </location>
</feature>
<keyword evidence="6 8" id="KW-1133">Transmembrane helix</keyword>
<dbReference type="GO" id="GO:0016763">
    <property type="term" value="F:pentosyltransferase activity"/>
    <property type="evidence" value="ECO:0007669"/>
    <property type="project" value="TreeGrafter"/>
</dbReference>
<dbReference type="Proteomes" id="UP000034508">
    <property type="component" value="Unassembled WGS sequence"/>
</dbReference>
<dbReference type="AlphaFoldDB" id="A0A0G0FXA3"/>
<feature type="domain" description="Glycosyltransferase RgtA/B/C/D-like" evidence="9">
    <location>
        <begin position="67"/>
        <end position="213"/>
    </location>
</feature>
<sequence>MEKNIVILGIIIFLAFFIRVYNLPFPAFTADEARIAYRGYTLANLGKDEMGRTFPVIFNSLSDYQLPVTSYLAAFGEFFLGKTDLGARVPFIVLGTILIFIIYKVTKLLNDKEEVALLAAGIGAFSPPLIFLSKIPNETIILTFLLMLVFYLLLQKKVKFWQIGIMITLGVFTSKFSWFIMPFFVTFTLFFCADKFLQKKNIILILYSLIISSLAITLFIGIPQGKRSLSENNFSIFNNVTIANGINRLKGQGMQSGWPSVLDRALFNKASYIPVGLLHWLSHIQPAFYFGQLDEKGIINFPRMGGFASILLIPALMGLFSLLKSFEKKWKILTTFFLFTFPATFIYPKYSLELVVLTLPIMAIIIAMGFLHLPRILAVVILFVSVAQVMVQVINPFPNIRITNFQRPVWIKQVVNYVENISKEEQLIMSDDITDDNTPFIEWYSKFNPEDGFLAEQYPYRIRQTSLKNINMHGFDKTANICSVKEKTQLIISKRDLQLIEDRFDLINLKKFQDSFDRDIAYSLSSRLCLNR</sequence>
<feature type="transmembrane region" description="Helical" evidence="8">
    <location>
        <begin position="202"/>
        <end position="222"/>
    </location>
</feature>
<protein>
    <submittedName>
        <fullName evidence="10">Glycosyl transferase family 39</fullName>
    </submittedName>
</protein>
<comment type="subcellular location">
    <subcellularLocation>
        <location evidence="1">Cell membrane</location>
        <topology evidence="1">Multi-pass membrane protein</topology>
    </subcellularLocation>
</comment>
<evidence type="ECO:0000256" key="7">
    <source>
        <dbReference type="ARBA" id="ARBA00023136"/>
    </source>
</evidence>
<accession>A0A0G0FXA3</accession>
<evidence type="ECO:0000256" key="1">
    <source>
        <dbReference type="ARBA" id="ARBA00004651"/>
    </source>
</evidence>
<feature type="transmembrane region" description="Helical" evidence="8">
    <location>
        <begin position="272"/>
        <end position="292"/>
    </location>
</feature>
<evidence type="ECO:0000256" key="8">
    <source>
        <dbReference type="SAM" id="Phobius"/>
    </source>
</evidence>
<evidence type="ECO:0000256" key="4">
    <source>
        <dbReference type="ARBA" id="ARBA00022679"/>
    </source>
</evidence>
<dbReference type="InterPro" id="IPR050297">
    <property type="entry name" value="LipidA_mod_glycosyltrf_83"/>
</dbReference>
<dbReference type="GO" id="GO:0005886">
    <property type="term" value="C:plasma membrane"/>
    <property type="evidence" value="ECO:0007669"/>
    <property type="project" value="UniProtKB-SubCell"/>
</dbReference>
<dbReference type="GO" id="GO:0009103">
    <property type="term" value="P:lipopolysaccharide biosynthetic process"/>
    <property type="evidence" value="ECO:0007669"/>
    <property type="project" value="UniProtKB-ARBA"/>
</dbReference>
<evidence type="ECO:0000256" key="3">
    <source>
        <dbReference type="ARBA" id="ARBA00022676"/>
    </source>
</evidence>
<dbReference type="EMBL" id="LBSM01000004">
    <property type="protein sequence ID" value="KKQ18480.1"/>
    <property type="molecule type" value="Genomic_DNA"/>
</dbReference>
<evidence type="ECO:0000256" key="2">
    <source>
        <dbReference type="ARBA" id="ARBA00022475"/>
    </source>
</evidence>
<evidence type="ECO:0000313" key="11">
    <source>
        <dbReference type="Proteomes" id="UP000034508"/>
    </source>
</evidence>
<keyword evidence="3" id="KW-0328">Glycosyltransferase</keyword>
<comment type="caution">
    <text evidence="10">The sequence shown here is derived from an EMBL/GenBank/DDBJ whole genome shotgun (WGS) entry which is preliminary data.</text>
</comment>
<reference evidence="10 11" key="1">
    <citation type="journal article" date="2015" name="Nature">
        <title>rRNA introns, odd ribosomes, and small enigmatic genomes across a large radiation of phyla.</title>
        <authorList>
            <person name="Brown C.T."/>
            <person name="Hug L.A."/>
            <person name="Thomas B.C."/>
            <person name="Sharon I."/>
            <person name="Castelle C.J."/>
            <person name="Singh A."/>
            <person name="Wilkins M.J."/>
            <person name="Williams K.H."/>
            <person name="Banfield J.F."/>
        </authorList>
    </citation>
    <scope>NUCLEOTIDE SEQUENCE [LARGE SCALE GENOMIC DNA]</scope>
</reference>
<evidence type="ECO:0000313" key="10">
    <source>
        <dbReference type="EMBL" id="KKQ18480.1"/>
    </source>
</evidence>
<organism evidence="10 11">
    <name type="scientific">Berkelbacteria bacterium GW2011_GWA1_36_9</name>
    <dbReference type="NCBI Taxonomy" id="1618331"/>
    <lineage>
        <taxon>Bacteria</taxon>
        <taxon>Candidatus Berkelbacteria</taxon>
    </lineage>
</organism>
<evidence type="ECO:0000256" key="6">
    <source>
        <dbReference type="ARBA" id="ARBA00022989"/>
    </source>
</evidence>
<feature type="transmembrane region" description="Helical" evidence="8">
    <location>
        <begin position="330"/>
        <end position="348"/>
    </location>
</feature>
<keyword evidence="2" id="KW-1003">Cell membrane</keyword>
<name>A0A0G0FXA3_9BACT</name>
<evidence type="ECO:0000256" key="5">
    <source>
        <dbReference type="ARBA" id="ARBA00022692"/>
    </source>
</evidence>
<keyword evidence="4 10" id="KW-0808">Transferase</keyword>
<dbReference type="PANTHER" id="PTHR33908:SF3">
    <property type="entry name" value="UNDECAPRENYL PHOSPHATE-ALPHA-4-AMINO-4-DEOXY-L-ARABINOSE ARABINOSYL TRANSFERASE"/>
    <property type="match status" value="1"/>
</dbReference>
<feature type="transmembrane region" description="Helical" evidence="8">
    <location>
        <begin position="5"/>
        <end position="22"/>
    </location>
</feature>
<feature type="transmembrane region" description="Helical" evidence="8">
    <location>
        <begin position="166"/>
        <end position="190"/>
    </location>
</feature>
<feature type="transmembrane region" description="Helical" evidence="8">
    <location>
        <begin position="139"/>
        <end position="154"/>
    </location>
</feature>
<dbReference type="GO" id="GO:0010041">
    <property type="term" value="P:response to iron(III) ion"/>
    <property type="evidence" value="ECO:0007669"/>
    <property type="project" value="TreeGrafter"/>
</dbReference>
<dbReference type="PANTHER" id="PTHR33908">
    <property type="entry name" value="MANNOSYLTRANSFERASE YKCB-RELATED"/>
    <property type="match status" value="1"/>
</dbReference>
<dbReference type="InterPro" id="IPR038731">
    <property type="entry name" value="RgtA/B/C-like"/>
</dbReference>
<dbReference type="Pfam" id="PF13231">
    <property type="entry name" value="PMT_2"/>
    <property type="match status" value="1"/>
</dbReference>
<evidence type="ECO:0000259" key="9">
    <source>
        <dbReference type="Pfam" id="PF13231"/>
    </source>
</evidence>
<keyword evidence="5 8" id="KW-0812">Transmembrane</keyword>
<gene>
    <name evidence="10" type="ORF">US31_C0004G0042</name>
</gene>